<dbReference type="GeneID" id="98402657"/>
<dbReference type="EMBL" id="CP062803">
    <property type="protein sequence ID" value="QOT75884.1"/>
    <property type="molecule type" value="Genomic_DNA"/>
</dbReference>
<reference evidence="1 2" key="1">
    <citation type="submission" date="2020-10" db="EMBL/GenBank/DDBJ databases">
        <title>Complete genome sequence of Cupriavidus basilensis CCUG 49340T.</title>
        <authorList>
            <person name="Salva-Serra F."/>
            <person name="Donoso R.A."/>
            <person name="Cho K.H."/>
            <person name="Yoo J.A."/>
            <person name="Lee K."/>
            <person name="Yoon S.-H."/>
            <person name="Perez-Pantoja D."/>
            <person name="Moore E.R.B."/>
        </authorList>
    </citation>
    <scope>NUCLEOTIDE SEQUENCE [LARGE SCALE GENOMIC DNA]</scope>
    <source>
        <strain evidence="2">CCUG 49340</strain>
    </source>
</reference>
<protein>
    <submittedName>
        <fullName evidence="1">Uncharacterized protein</fullName>
    </submittedName>
</protein>
<evidence type="ECO:0000313" key="2">
    <source>
        <dbReference type="Proteomes" id="UP000397656"/>
    </source>
</evidence>
<proteinExistence type="predicted"/>
<dbReference type="Proteomes" id="UP000397656">
    <property type="component" value="Chromosome 1"/>
</dbReference>
<dbReference type="AlphaFoldDB" id="A0A643FYQ2"/>
<sequence>MLALKLLLVPGFIACISMAGKRWGPSVAGLLAGMPVVVGPILFLIALERGAPFAASAATSALCAVFASVSFSLAYAWSCRRHGWPLALTAALCAWLAAAALLGGLPFSPFTALALALLTLGICPSLFPLPGPAGLAAPVSRAGLLMRMLAGAALTVAVTTLSASIGSTWSGLLAVFPVLGIVLSVFSHRAAGPDFVVTLLTSMAAGLFSFVAFCFTLAVLLPQSTIAIAFPMAILATAVTQWAIKAYRERRARQQLVTANQEHA</sequence>
<accession>A0A643FYQ2</accession>
<gene>
    <name evidence="1" type="ORF">F7R26_017210</name>
</gene>
<evidence type="ECO:0000313" key="1">
    <source>
        <dbReference type="EMBL" id="QOT75884.1"/>
    </source>
</evidence>
<name>A0A643FYQ2_9BURK</name>
<dbReference type="RefSeq" id="WP_150985974.1">
    <property type="nucleotide sequence ID" value="NZ_CP062803.1"/>
</dbReference>
<organism evidence="1 2">
    <name type="scientific">Cupriavidus basilensis</name>
    <dbReference type="NCBI Taxonomy" id="68895"/>
    <lineage>
        <taxon>Bacteria</taxon>
        <taxon>Pseudomonadati</taxon>
        <taxon>Pseudomonadota</taxon>
        <taxon>Betaproteobacteria</taxon>
        <taxon>Burkholderiales</taxon>
        <taxon>Burkholderiaceae</taxon>
        <taxon>Cupriavidus</taxon>
    </lineage>
</organism>